<comment type="caution">
    <text evidence="4">The sequence shown here is derived from an EMBL/GenBank/DDBJ whole genome shotgun (WGS) entry which is preliminary data.</text>
</comment>
<dbReference type="PANTHER" id="PTHR30244:SF34">
    <property type="entry name" value="DTDP-4-AMINO-4,6-DIDEOXYGALACTOSE TRANSAMINASE"/>
    <property type="match status" value="1"/>
</dbReference>
<dbReference type="RefSeq" id="WP_036155665.1">
    <property type="nucleotide sequence ID" value="NZ_AVCX01000004.1"/>
</dbReference>
<dbReference type="Proteomes" id="UP000030437">
    <property type="component" value="Unassembled WGS sequence"/>
</dbReference>
<dbReference type="InterPro" id="IPR000653">
    <property type="entry name" value="DegT/StrS_aminotransferase"/>
</dbReference>
<dbReference type="PANTHER" id="PTHR30244">
    <property type="entry name" value="TRANSAMINASE"/>
    <property type="match status" value="1"/>
</dbReference>
<evidence type="ECO:0000313" key="4">
    <source>
        <dbReference type="EMBL" id="KGR83806.1"/>
    </source>
</evidence>
<accession>A0A0A3IGC8</accession>
<dbReference type="GO" id="GO:0008483">
    <property type="term" value="F:transaminase activity"/>
    <property type="evidence" value="ECO:0007669"/>
    <property type="project" value="UniProtKB-KW"/>
</dbReference>
<keyword evidence="4" id="KW-0032">Aminotransferase</keyword>
<gene>
    <name evidence="4" type="ORF">CD32_13975</name>
</gene>
<evidence type="ECO:0000256" key="2">
    <source>
        <dbReference type="PIRSR" id="PIRSR000390-2"/>
    </source>
</evidence>
<protein>
    <submittedName>
        <fullName evidence="4">Aminotransferase DegT</fullName>
    </submittedName>
</protein>
<dbReference type="EMBL" id="JPVP01000057">
    <property type="protein sequence ID" value="KGR83806.1"/>
    <property type="molecule type" value="Genomic_DNA"/>
</dbReference>
<dbReference type="GO" id="GO:0030170">
    <property type="term" value="F:pyridoxal phosphate binding"/>
    <property type="evidence" value="ECO:0007669"/>
    <property type="project" value="TreeGrafter"/>
</dbReference>
<keyword evidence="2 3" id="KW-0663">Pyridoxal phosphate</keyword>
<name>A0A0A3IGC8_9BACI</name>
<dbReference type="InterPro" id="IPR015424">
    <property type="entry name" value="PyrdxlP-dep_Trfase"/>
</dbReference>
<feature type="modified residue" description="N6-(pyridoxal phosphate)lysine" evidence="2">
    <location>
        <position position="186"/>
    </location>
</feature>
<evidence type="ECO:0000256" key="3">
    <source>
        <dbReference type="RuleBase" id="RU004508"/>
    </source>
</evidence>
<keyword evidence="4" id="KW-0808">Transferase</keyword>
<dbReference type="InterPro" id="IPR015422">
    <property type="entry name" value="PyrdxlP-dep_Trfase_small"/>
</dbReference>
<evidence type="ECO:0000313" key="5">
    <source>
        <dbReference type="Proteomes" id="UP000030437"/>
    </source>
</evidence>
<dbReference type="CDD" id="cd00616">
    <property type="entry name" value="AHBA_syn"/>
    <property type="match status" value="1"/>
</dbReference>
<dbReference type="OrthoDB" id="9810913at2"/>
<dbReference type="PIRSF" id="PIRSF000390">
    <property type="entry name" value="PLP_StrS"/>
    <property type="match status" value="1"/>
</dbReference>
<dbReference type="InterPro" id="IPR015421">
    <property type="entry name" value="PyrdxlP-dep_Trfase_major"/>
</dbReference>
<evidence type="ECO:0000256" key="1">
    <source>
        <dbReference type="PIRSR" id="PIRSR000390-1"/>
    </source>
</evidence>
<dbReference type="Pfam" id="PF01041">
    <property type="entry name" value="DegT_DnrJ_EryC1"/>
    <property type="match status" value="1"/>
</dbReference>
<proteinExistence type="inferred from homology"/>
<dbReference type="STRING" id="1220589.CD32_13975"/>
<sequence length="378" mass="42459">MEKYPKFISYGSQAIDEDDIQSVIETLLSPNLTQGPKITQFEQAIANYVGTKYAVAFCNGTAALHGACYAAGISEGDEVITSPITFAASANCVRYVGGTVVFADIDERTYNIDPEQIRSKITSKTKAIIPVDFTGQPVDIDAIMDIAREHNLIVIEDGAHSLGASYKGRKVGTQADMTMFSFHPVKPITTAEGGVIVTNNEIYYKKLLKFRSHGIEPTAYASEQGDWYYEMTELGYNYRMTDLQAALGISQMKKLDEFIEHRRGIAAVYTEALKDIDSIKVPKQLEETKSGWHLYMIQLENVNRKQVFDAMRAANIGVHVHYIPVYWHPYYKNLGYEQGLCPIAEAWYEKALTLPIHPKLKDNEINYIVNTLKKQITL</sequence>
<dbReference type="NCBIfam" id="TIGR03588">
    <property type="entry name" value="PseC"/>
    <property type="match status" value="1"/>
</dbReference>
<dbReference type="SUPFAM" id="SSF53383">
    <property type="entry name" value="PLP-dependent transferases"/>
    <property type="match status" value="1"/>
</dbReference>
<dbReference type="Gene3D" id="3.90.1150.10">
    <property type="entry name" value="Aspartate Aminotransferase, domain 1"/>
    <property type="match status" value="1"/>
</dbReference>
<dbReference type="InterPro" id="IPR020026">
    <property type="entry name" value="PseC"/>
</dbReference>
<dbReference type="Gene3D" id="3.40.640.10">
    <property type="entry name" value="Type I PLP-dependent aspartate aminotransferase-like (Major domain)"/>
    <property type="match status" value="1"/>
</dbReference>
<feature type="active site" description="Proton acceptor" evidence="1">
    <location>
        <position position="186"/>
    </location>
</feature>
<comment type="similarity">
    <text evidence="3">Belongs to the DegT/DnrJ/EryC1 family.</text>
</comment>
<dbReference type="eggNOG" id="COG0399">
    <property type="taxonomic scope" value="Bacteria"/>
</dbReference>
<organism evidence="4 5">
    <name type="scientific">Lysinibacillus odysseyi 34hs-1 = NBRC 100172</name>
    <dbReference type="NCBI Taxonomy" id="1220589"/>
    <lineage>
        <taxon>Bacteria</taxon>
        <taxon>Bacillati</taxon>
        <taxon>Bacillota</taxon>
        <taxon>Bacilli</taxon>
        <taxon>Bacillales</taxon>
        <taxon>Bacillaceae</taxon>
        <taxon>Lysinibacillus</taxon>
    </lineage>
</organism>
<keyword evidence="5" id="KW-1185">Reference proteome</keyword>
<dbReference type="AlphaFoldDB" id="A0A0A3IGC8"/>
<dbReference type="GO" id="GO:0000271">
    <property type="term" value="P:polysaccharide biosynthetic process"/>
    <property type="evidence" value="ECO:0007669"/>
    <property type="project" value="TreeGrafter"/>
</dbReference>
<reference evidence="4 5" key="1">
    <citation type="submission" date="2014-02" db="EMBL/GenBank/DDBJ databases">
        <title>Draft genome sequence of Lysinibacillus odysseyi NBRC 100172.</title>
        <authorList>
            <person name="Zhang F."/>
            <person name="Wang G."/>
            <person name="Zhang L."/>
        </authorList>
    </citation>
    <scope>NUCLEOTIDE SEQUENCE [LARGE SCALE GENOMIC DNA]</scope>
    <source>
        <strain evidence="4 5">NBRC 100172</strain>
    </source>
</reference>